<dbReference type="RefSeq" id="WP_380858590.1">
    <property type="nucleotide sequence ID" value="NZ_JBHRXV010000004.1"/>
</dbReference>
<feature type="chain" id="PRO_5045337437" evidence="1">
    <location>
        <begin position="21"/>
        <end position="235"/>
    </location>
</feature>
<sequence>MKFVAAFVGAVALAAAPLAAAPITWQAPTAITTADAALNLGGTIEYAVSWNGMGPVDVTLADNSVVSFEQGQINGTGSVQVGGAYGICGGNCAEFYGTSNSAFNSALGGFAFDGQQTATLTNLTIGREYSLQIFSLDNRGCCGHQVQYWSDMVGNSTAGYAHNQAIFTIGTFVADAATQSFRGYTNLSGQCSGQQCTNLNAVVLRSADVAEVPEPAMLALFGLGLLGLATRRRTA</sequence>
<keyword evidence="1" id="KW-0732">Signal</keyword>
<reference evidence="4" key="1">
    <citation type="journal article" date="2019" name="Int. J. Syst. Evol. Microbiol.">
        <title>The Global Catalogue of Microorganisms (GCM) 10K type strain sequencing project: providing services to taxonomists for standard genome sequencing and annotation.</title>
        <authorList>
            <consortium name="The Broad Institute Genomics Platform"/>
            <consortium name="The Broad Institute Genome Sequencing Center for Infectious Disease"/>
            <person name="Wu L."/>
            <person name="Ma J."/>
        </authorList>
    </citation>
    <scope>NUCLEOTIDE SEQUENCE [LARGE SCALE GENOMIC DNA]</scope>
    <source>
        <strain evidence="4">KCTC 42644</strain>
    </source>
</reference>
<keyword evidence="4" id="KW-1185">Reference proteome</keyword>
<organism evidence="3 4">
    <name type="scientific">Sphingoaurantiacus capsulatus</name>
    <dbReference type="NCBI Taxonomy" id="1771310"/>
    <lineage>
        <taxon>Bacteria</taxon>
        <taxon>Pseudomonadati</taxon>
        <taxon>Pseudomonadota</taxon>
        <taxon>Alphaproteobacteria</taxon>
        <taxon>Sphingomonadales</taxon>
        <taxon>Sphingosinicellaceae</taxon>
        <taxon>Sphingoaurantiacus</taxon>
    </lineage>
</organism>
<dbReference type="Proteomes" id="UP001595615">
    <property type="component" value="Unassembled WGS sequence"/>
</dbReference>
<dbReference type="InterPro" id="IPR013424">
    <property type="entry name" value="Ice-binding_C"/>
</dbReference>
<feature type="domain" description="Ice-binding protein C-terminal" evidence="2">
    <location>
        <begin position="212"/>
        <end position="233"/>
    </location>
</feature>
<dbReference type="NCBIfam" id="TIGR02595">
    <property type="entry name" value="PEP_CTERM"/>
    <property type="match status" value="1"/>
</dbReference>
<evidence type="ECO:0000313" key="3">
    <source>
        <dbReference type="EMBL" id="MFC3712192.1"/>
    </source>
</evidence>
<evidence type="ECO:0000259" key="2">
    <source>
        <dbReference type="Pfam" id="PF07589"/>
    </source>
</evidence>
<evidence type="ECO:0000313" key="4">
    <source>
        <dbReference type="Proteomes" id="UP001595615"/>
    </source>
</evidence>
<feature type="signal peptide" evidence="1">
    <location>
        <begin position="1"/>
        <end position="20"/>
    </location>
</feature>
<gene>
    <name evidence="3" type="ORF">ACFOMD_06405</name>
</gene>
<name>A0ABV7XAC3_9SPHN</name>
<accession>A0ABV7XAC3</accession>
<dbReference type="Pfam" id="PF07589">
    <property type="entry name" value="PEP-CTERM"/>
    <property type="match status" value="1"/>
</dbReference>
<dbReference type="EMBL" id="JBHRXV010000004">
    <property type="protein sequence ID" value="MFC3712192.1"/>
    <property type="molecule type" value="Genomic_DNA"/>
</dbReference>
<protein>
    <submittedName>
        <fullName evidence="3">PEP-CTERM sorting domain-containing protein</fullName>
    </submittedName>
</protein>
<proteinExistence type="predicted"/>
<evidence type="ECO:0000256" key="1">
    <source>
        <dbReference type="SAM" id="SignalP"/>
    </source>
</evidence>
<comment type="caution">
    <text evidence="3">The sequence shown here is derived from an EMBL/GenBank/DDBJ whole genome shotgun (WGS) entry which is preliminary data.</text>
</comment>